<keyword evidence="1 5" id="KW-0378">Hydrolase</keyword>
<sequence length="154" mass="17641">MTAYKQPVSVLVVIYTTELDVLLLERAAHPGFWQSVTGSRESNESMLATATREVGEETGLDVSQFRLDDWHKTNQYEIFTEWRHRYAPGITQNTEQVFGLLLPERQPVTISPVEHRQWRWAAWQEAAAACFSSSNREAILELPGRLANQKQVPQ</sequence>
<dbReference type="Proteomes" id="UP000739411">
    <property type="component" value="Unassembled WGS sequence"/>
</dbReference>
<feature type="binding site" evidence="3">
    <location>
        <position position="53"/>
    </location>
    <ligand>
        <name>Mg(2+)</name>
        <dbReference type="ChEBI" id="CHEBI:18420"/>
    </ligand>
</feature>
<proteinExistence type="predicted"/>
<dbReference type="Pfam" id="PF00293">
    <property type="entry name" value="NUDIX"/>
    <property type="match status" value="1"/>
</dbReference>
<dbReference type="PANTHER" id="PTHR21340:SF0">
    <property type="entry name" value="BIS(5'-NUCLEOSYL)-TETRAPHOSPHATASE [ASYMMETRICAL]"/>
    <property type="match status" value="1"/>
</dbReference>
<feature type="binding site" evidence="2">
    <location>
        <position position="132"/>
    </location>
    <ligand>
        <name>substrate</name>
    </ligand>
</feature>
<keyword evidence="3" id="KW-0460">Magnesium</keyword>
<evidence type="ECO:0000313" key="5">
    <source>
        <dbReference type="EMBL" id="MBK7414246.1"/>
    </source>
</evidence>
<dbReference type="EC" id="3.6.1.67" evidence="5"/>
<dbReference type="InterPro" id="IPR015797">
    <property type="entry name" value="NUDIX_hydrolase-like_dom_sf"/>
</dbReference>
<comment type="cofactor">
    <cofactor evidence="3">
        <name>Mg(2+)</name>
        <dbReference type="ChEBI" id="CHEBI:18420"/>
    </cofactor>
    <text evidence="3">Binds 1 Mg(2+) ion per subunit.</text>
</comment>
<evidence type="ECO:0000259" key="4">
    <source>
        <dbReference type="PROSITE" id="PS51462"/>
    </source>
</evidence>
<feature type="binding site" evidence="3">
    <location>
        <position position="57"/>
    </location>
    <ligand>
        <name>Mg(2+)</name>
        <dbReference type="ChEBI" id="CHEBI:18420"/>
    </ligand>
</feature>
<keyword evidence="3" id="KW-0479">Metal-binding</keyword>
<dbReference type="PROSITE" id="PS51462">
    <property type="entry name" value="NUDIX"/>
    <property type="match status" value="1"/>
</dbReference>
<comment type="caution">
    <text evidence="5">The sequence shown here is derived from an EMBL/GenBank/DDBJ whole genome shotgun (WGS) entry which is preliminary data.</text>
</comment>
<evidence type="ECO:0000256" key="1">
    <source>
        <dbReference type="ARBA" id="ARBA00022801"/>
    </source>
</evidence>
<dbReference type="InterPro" id="IPR020084">
    <property type="entry name" value="NUDIX_hydrolase_CS"/>
</dbReference>
<protein>
    <submittedName>
        <fullName evidence="5">Dihydroneopterin triphosphate diphosphatase</fullName>
        <ecNumber evidence="5">3.6.1.67</ecNumber>
    </submittedName>
</protein>
<feature type="binding site" evidence="3">
    <location>
        <position position="114"/>
    </location>
    <ligand>
        <name>Mg(2+)</name>
        <dbReference type="ChEBI" id="CHEBI:18420"/>
    </ligand>
</feature>
<dbReference type="PRINTS" id="PR01404">
    <property type="entry name" value="NPPPHYDRLASE"/>
</dbReference>
<dbReference type="EMBL" id="JADJMS010000006">
    <property type="protein sequence ID" value="MBK7414246.1"/>
    <property type="molecule type" value="Genomic_DNA"/>
</dbReference>
<dbReference type="GO" id="GO:0019177">
    <property type="term" value="F:dihydroneopterin triphosphate pyrophosphohydrolase activity"/>
    <property type="evidence" value="ECO:0007669"/>
    <property type="project" value="UniProtKB-EC"/>
</dbReference>
<dbReference type="GO" id="GO:0008828">
    <property type="term" value="F:dATP diphosphatase activity"/>
    <property type="evidence" value="ECO:0007669"/>
    <property type="project" value="InterPro"/>
</dbReference>
<dbReference type="CDD" id="cd04664">
    <property type="entry name" value="NUDIX_DHNTPase_like"/>
    <property type="match status" value="1"/>
</dbReference>
<evidence type="ECO:0000256" key="3">
    <source>
        <dbReference type="PIRSR" id="PIRSR603564-2"/>
    </source>
</evidence>
<accession>A0A935MY84</accession>
<dbReference type="SUPFAM" id="SSF55811">
    <property type="entry name" value="Nudix"/>
    <property type="match status" value="1"/>
</dbReference>
<dbReference type="PANTHER" id="PTHR21340">
    <property type="entry name" value="DIADENOSINE 5,5-P1,P4-TETRAPHOSPHATE PYROPHOSPHOHYDROLASE MUTT"/>
    <property type="match status" value="1"/>
</dbReference>
<feature type="binding site" evidence="2">
    <location>
        <position position="26"/>
    </location>
    <ligand>
        <name>substrate</name>
    </ligand>
</feature>
<feature type="binding site" evidence="2">
    <location>
        <position position="37"/>
    </location>
    <ligand>
        <name>substrate</name>
    </ligand>
</feature>
<dbReference type="AlphaFoldDB" id="A0A935MY84"/>
<dbReference type="Gene3D" id="3.90.79.10">
    <property type="entry name" value="Nucleoside Triphosphate Pyrophosphohydrolase"/>
    <property type="match status" value="1"/>
</dbReference>
<dbReference type="GO" id="GO:0046872">
    <property type="term" value="F:metal ion binding"/>
    <property type="evidence" value="ECO:0007669"/>
    <property type="project" value="UniProtKB-KW"/>
</dbReference>
<dbReference type="NCBIfam" id="NF006961">
    <property type="entry name" value="PRK09438.1"/>
    <property type="match status" value="1"/>
</dbReference>
<gene>
    <name evidence="5" type="primary">nudB</name>
    <name evidence="5" type="ORF">IPJ38_03060</name>
</gene>
<dbReference type="PROSITE" id="PS00893">
    <property type="entry name" value="NUDIX_BOX"/>
    <property type="match status" value="1"/>
</dbReference>
<reference evidence="5 6" key="1">
    <citation type="submission" date="2020-10" db="EMBL/GenBank/DDBJ databases">
        <title>Connecting structure to function with the recovery of over 1000 high-quality activated sludge metagenome-assembled genomes encoding full-length rRNA genes using long-read sequencing.</title>
        <authorList>
            <person name="Singleton C.M."/>
            <person name="Petriglieri F."/>
            <person name="Kristensen J.M."/>
            <person name="Kirkegaard R.H."/>
            <person name="Michaelsen T.Y."/>
            <person name="Andersen M.H."/>
            <person name="Karst S.M."/>
            <person name="Dueholm M.S."/>
            <person name="Nielsen P.H."/>
            <person name="Albertsen M."/>
        </authorList>
    </citation>
    <scope>NUCLEOTIDE SEQUENCE [LARGE SCALE GENOMIC DNA]</scope>
    <source>
        <strain evidence="5">EsbW_18-Q3-R4-48_BATAC.463</strain>
    </source>
</reference>
<evidence type="ECO:0000256" key="2">
    <source>
        <dbReference type="PIRSR" id="PIRSR603564-1"/>
    </source>
</evidence>
<evidence type="ECO:0000313" key="6">
    <source>
        <dbReference type="Proteomes" id="UP000739411"/>
    </source>
</evidence>
<dbReference type="InterPro" id="IPR003564">
    <property type="entry name" value="DHNTPase"/>
</dbReference>
<feature type="binding site" evidence="2">
    <location>
        <position position="5"/>
    </location>
    <ligand>
        <name>substrate</name>
    </ligand>
</feature>
<dbReference type="InterPro" id="IPR051325">
    <property type="entry name" value="Nudix_hydrolase_domain"/>
</dbReference>
<organism evidence="5 6">
    <name type="scientific">Candidatus Dechloromonas phosphorivorans</name>
    <dbReference type="NCBI Taxonomy" id="2899244"/>
    <lineage>
        <taxon>Bacteria</taxon>
        <taxon>Pseudomonadati</taxon>
        <taxon>Pseudomonadota</taxon>
        <taxon>Betaproteobacteria</taxon>
        <taxon>Rhodocyclales</taxon>
        <taxon>Azonexaceae</taxon>
        <taxon>Dechloromonas</taxon>
    </lineage>
</organism>
<feature type="domain" description="Nudix hydrolase" evidence="4">
    <location>
        <begin position="3"/>
        <end position="143"/>
    </location>
</feature>
<dbReference type="InterPro" id="IPR000086">
    <property type="entry name" value="NUDIX_hydrolase_dom"/>
</dbReference>
<dbReference type="GO" id="GO:0004081">
    <property type="term" value="F:bis(5'-nucleosyl)-tetraphosphatase (asymmetrical) activity"/>
    <property type="evidence" value="ECO:0007669"/>
    <property type="project" value="TreeGrafter"/>
</dbReference>
<name>A0A935MY84_9RHOO</name>
<dbReference type="GO" id="GO:0046656">
    <property type="term" value="P:folic acid biosynthetic process"/>
    <property type="evidence" value="ECO:0007669"/>
    <property type="project" value="InterPro"/>
</dbReference>
<dbReference type="GO" id="GO:0006167">
    <property type="term" value="P:AMP biosynthetic process"/>
    <property type="evidence" value="ECO:0007669"/>
    <property type="project" value="TreeGrafter"/>
</dbReference>
<dbReference type="GO" id="GO:0006754">
    <property type="term" value="P:ATP biosynthetic process"/>
    <property type="evidence" value="ECO:0007669"/>
    <property type="project" value="TreeGrafter"/>
</dbReference>